<dbReference type="EMBL" id="JBBMEU010000001">
    <property type="protein sequence ID" value="MEQ2421147.1"/>
    <property type="molecule type" value="Genomic_DNA"/>
</dbReference>
<proteinExistence type="predicted"/>
<dbReference type="InterPro" id="IPR048011">
    <property type="entry name" value="NTP-PPase_MazG-like_C"/>
</dbReference>
<evidence type="ECO:0000313" key="3">
    <source>
        <dbReference type="Proteomes" id="UP001433088"/>
    </source>
</evidence>
<dbReference type="Gene3D" id="1.10.287.1080">
    <property type="entry name" value="MazG-like"/>
    <property type="match status" value="2"/>
</dbReference>
<dbReference type="EC" id="3.6.1.9" evidence="2"/>
<dbReference type="NCBIfam" id="TIGR00444">
    <property type="entry name" value="mazG"/>
    <property type="match status" value="1"/>
</dbReference>
<evidence type="ECO:0000259" key="1">
    <source>
        <dbReference type="Pfam" id="PF03819"/>
    </source>
</evidence>
<dbReference type="NCBIfam" id="NF007113">
    <property type="entry name" value="PRK09562.1"/>
    <property type="match status" value="1"/>
</dbReference>
<organism evidence="2 3">
    <name type="scientific">Megasphaera intestinihominis</name>
    <dbReference type="NCBI Taxonomy" id="3133159"/>
    <lineage>
        <taxon>Bacteria</taxon>
        <taxon>Bacillati</taxon>
        <taxon>Bacillota</taxon>
        <taxon>Negativicutes</taxon>
        <taxon>Veillonellales</taxon>
        <taxon>Veillonellaceae</taxon>
        <taxon>Megasphaera</taxon>
    </lineage>
</organism>
<dbReference type="PANTHER" id="PTHR30522:SF0">
    <property type="entry name" value="NUCLEOSIDE TRIPHOSPHATE PYROPHOSPHOHYDROLASE"/>
    <property type="match status" value="1"/>
</dbReference>
<evidence type="ECO:0000313" key="2">
    <source>
        <dbReference type="EMBL" id="MEQ2421147.1"/>
    </source>
</evidence>
<dbReference type="Proteomes" id="UP001433088">
    <property type="component" value="Unassembled WGS sequence"/>
</dbReference>
<name>A0ABV1CSK5_9FIRM</name>
<reference evidence="2 3" key="1">
    <citation type="submission" date="2024-03" db="EMBL/GenBank/DDBJ databases">
        <title>Human intestinal bacterial collection.</title>
        <authorList>
            <person name="Pauvert C."/>
            <person name="Hitch T.C.A."/>
            <person name="Clavel T."/>
        </authorList>
    </citation>
    <scope>NUCLEOTIDE SEQUENCE [LARGE SCALE GENOMIC DNA]</scope>
    <source>
        <strain evidence="2 3">CLA-AA-H81</strain>
    </source>
</reference>
<comment type="caution">
    <text evidence="2">The sequence shown here is derived from an EMBL/GenBank/DDBJ whole genome shotgun (WGS) entry which is preliminary data.</text>
</comment>
<dbReference type="InterPro" id="IPR011551">
    <property type="entry name" value="NTP_PyrPHydrolase_MazG"/>
</dbReference>
<dbReference type="SUPFAM" id="SSF101386">
    <property type="entry name" value="all-alpha NTP pyrophosphatases"/>
    <property type="match status" value="2"/>
</dbReference>
<feature type="domain" description="NTP pyrophosphohydrolase MazG-like" evidence="1">
    <location>
        <begin position="245"/>
        <end position="303"/>
    </location>
</feature>
<dbReference type="PANTHER" id="PTHR30522">
    <property type="entry name" value="NUCLEOSIDE TRIPHOSPHATE PYROPHOSPHOHYDROLASE"/>
    <property type="match status" value="1"/>
</dbReference>
<keyword evidence="2" id="KW-0378">Hydrolase</keyword>
<gene>
    <name evidence="2" type="primary">mazG</name>
    <name evidence="2" type="ORF">WMO23_00115</name>
</gene>
<dbReference type="GO" id="GO:0047429">
    <property type="term" value="F:nucleoside triphosphate diphosphatase activity"/>
    <property type="evidence" value="ECO:0007669"/>
    <property type="project" value="UniProtKB-EC"/>
</dbReference>
<dbReference type="RefSeq" id="WP_020309729.1">
    <property type="nucleotide sequence ID" value="NZ_JBBMEU010000001.1"/>
</dbReference>
<sequence>MEIKIIPLGSDDKPLDSYGQDGQSFAETYAPIVELLLRESRLHAVVHTVPGGPAMAQAVCRLIEEARKRQGDGAEAMPFDVTPIVDVTARLRREDGCPWDRAQTHRTLRRYLIEEVYEMLDAIDSHDVAGIREELGDILYQVAIHARIAQEKGLFSAQDVVKDVTDKMIRRHPYVFSQKSLENIGTSMLNWDRLKQGEQRQQHAHLLDGVVPGLPSLLAADKLQEKAAKTGFDWPDVQGVWDKFHEEWEEFRQALGEGDSVHAEEEAGDVLFVFANLCRHYHIEPECALHRANCKFRRRFAHVEDRVRQSGRPWDAFSLDELDSFWQEAKQIERQKENTDS</sequence>
<dbReference type="InterPro" id="IPR004518">
    <property type="entry name" value="MazG-like_dom"/>
</dbReference>
<dbReference type="InterPro" id="IPR048015">
    <property type="entry name" value="NTP-PPase_MazG-like_N"/>
</dbReference>
<accession>A0ABV1CSK5</accession>
<feature type="domain" description="NTP pyrophosphohydrolase MazG-like" evidence="1">
    <location>
        <begin position="103"/>
        <end position="176"/>
    </location>
</feature>
<keyword evidence="3" id="KW-1185">Reference proteome</keyword>
<dbReference type="CDD" id="cd11528">
    <property type="entry name" value="NTP-PPase_MazG_Nterm"/>
    <property type="match status" value="1"/>
</dbReference>
<dbReference type="CDD" id="cd11529">
    <property type="entry name" value="NTP-PPase_MazG_Cterm"/>
    <property type="match status" value="1"/>
</dbReference>
<dbReference type="Pfam" id="PF03819">
    <property type="entry name" value="MazG"/>
    <property type="match status" value="2"/>
</dbReference>
<protein>
    <submittedName>
        <fullName evidence="2">Nucleoside triphosphate pyrophosphohydrolase</fullName>
        <ecNumber evidence="2">3.6.1.9</ecNumber>
    </submittedName>
</protein>